<accession>A0A8G1EEL1</accession>
<keyword evidence="4 8" id="KW-0732">Signal</keyword>
<dbReference type="EMBL" id="CP069370">
    <property type="protein sequence ID" value="QYZ71501.1"/>
    <property type="molecule type" value="Genomic_DNA"/>
</dbReference>
<evidence type="ECO:0000256" key="3">
    <source>
        <dbReference type="ARBA" id="ARBA00022692"/>
    </source>
</evidence>
<feature type="domain" description="POTRA" evidence="11">
    <location>
        <begin position="366"/>
        <end position="439"/>
    </location>
</feature>
<keyword evidence="10" id="KW-1133">Transmembrane helix</keyword>
<comment type="function">
    <text evidence="8">Part of the outer membrane protein assembly complex, which is involved in assembly and insertion of beta-barrel proteins into the outer membrane.</text>
</comment>
<dbReference type="InterPro" id="IPR034746">
    <property type="entry name" value="POTRA"/>
</dbReference>
<evidence type="ECO:0000256" key="2">
    <source>
        <dbReference type="ARBA" id="ARBA00022452"/>
    </source>
</evidence>
<keyword evidence="3 8" id="KW-0812">Transmembrane</keyword>
<dbReference type="InterPro" id="IPR023707">
    <property type="entry name" value="OM_assembly_BamA"/>
</dbReference>
<keyword evidence="13" id="KW-1185">Reference proteome</keyword>
<keyword evidence="7 8" id="KW-0998">Cell outer membrane</keyword>
<dbReference type="KEGG" id="nsm:JO391_08380"/>
<keyword evidence="2 8" id="KW-1134">Transmembrane beta strand</keyword>
<organism evidence="12 13">
    <name type="scientific">Neotabrizicola shimadae</name>
    <dbReference type="NCBI Taxonomy" id="2807096"/>
    <lineage>
        <taxon>Bacteria</taxon>
        <taxon>Pseudomonadati</taxon>
        <taxon>Pseudomonadota</taxon>
        <taxon>Alphaproteobacteria</taxon>
        <taxon>Rhodobacterales</taxon>
        <taxon>Paracoccaceae</taxon>
        <taxon>Neotabrizicola</taxon>
    </lineage>
</organism>
<reference evidence="12" key="1">
    <citation type="submission" date="2021-02" db="EMBL/GenBank/DDBJ databases">
        <title>Rhodobacter shimadae sp. nov., an aerobic anoxygenic phototrophic bacterium isolated from a hot spring.</title>
        <authorList>
            <person name="Muramatsu S."/>
            <person name="Haruta S."/>
            <person name="Hirose S."/>
            <person name="Hanada S."/>
        </authorList>
    </citation>
    <scope>NUCLEOTIDE SEQUENCE</scope>
    <source>
        <strain evidence="12">N10</strain>
    </source>
</reference>
<name>A0A8G1EEL1_9RHOB</name>
<dbReference type="InterPro" id="IPR039910">
    <property type="entry name" value="D15-like"/>
</dbReference>
<dbReference type="GO" id="GO:0009279">
    <property type="term" value="C:cell outer membrane"/>
    <property type="evidence" value="ECO:0007669"/>
    <property type="project" value="UniProtKB-SubCell"/>
</dbReference>
<dbReference type="InterPro" id="IPR000184">
    <property type="entry name" value="Bac_surfAg_D15"/>
</dbReference>
<keyword evidence="6 8" id="KW-0472">Membrane</keyword>
<evidence type="ECO:0000256" key="6">
    <source>
        <dbReference type="ARBA" id="ARBA00023136"/>
    </source>
</evidence>
<comment type="similarity">
    <text evidence="8">Belongs to the BamA family.</text>
</comment>
<evidence type="ECO:0000259" key="11">
    <source>
        <dbReference type="PROSITE" id="PS51779"/>
    </source>
</evidence>
<dbReference type="Gene3D" id="3.10.20.310">
    <property type="entry name" value="membrane protein fhac"/>
    <property type="match status" value="5"/>
</dbReference>
<proteinExistence type="inferred from homology"/>
<dbReference type="HAMAP" id="MF_01430">
    <property type="entry name" value="OM_assembly_BamA"/>
    <property type="match status" value="1"/>
</dbReference>
<feature type="domain" description="POTRA" evidence="11">
    <location>
        <begin position="113"/>
        <end position="190"/>
    </location>
</feature>
<keyword evidence="5 8" id="KW-0677">Repeat</keyword>
<dbReference type="InterPro" id="IPR010827">
    <property type="entry name" value="BamA/TamA_POTRA"/>
</dbReference>
<dbReference type="GO" id="GO:0043165">
    <property type="term" value="P:Gram-negative-bacterium-type cell outer membrane assembly"/>
    <property type="evidence" value="ECO:0007669"/>
    <property type="project" value="UniProtKB-UniRule"/>
</dbReference>
<evidence type="ECO:0000256" key="1">
    <source>
        <dbReference type="ARBA" id="ARBA00004370"/>
    </source>
</evidence>
<dbReference type="GO" id="GO:0051205">
    <property type="term" value="P:protein insertion into membrane"/>
    <property type="evidence" value="ECO:0007669"/>
    <property type="project" value="UniProtKB-UniRule"/>
</dbReference>
<dbReference type="Pfam" id="PF07244">
    <property type="entry name" value="POTRA"/>
    <property type="match status" value="3"/>
</dbReference>
<dbReference type="NCBIfam" id="TIGR03303">
    <property type="entry name" value="OM_YaeT"/>
    <property type="match status" value="1"/>
</dbReference>
<evidence type="ECO:0000256" key="7">
    <source>
        <dbReference type="ARBA" id="ARBA00023237"/>
    </source>
</evidence>
<feature type="domain" description="POTRA" evidence="11">
    <location>
        <begin position="45"/>
        <end position="112"/>
    </location>
</feature>
<dbReference type="PIRSF" id="PIRSF006076">
    <property type="entry name" value="OM_assembly_OMP85"/>
    <property type="match status" value="1"/>
</dbReference>
<dbReference type="Proteomes" id="UP000826300">
    <property type="component" value="Chromosome"/>
</dbReference>
<feature type="transmembrane region" description="Helical" evidence="10">
    <location>
        <begin position="12"/>
        <end position="35"/>
    </location>
</feature>
<evidence type="ECO:0000313" key="13">
    <source>
        <dbReference type="Proteomes" id="UP000826300"/>
    </source>
</evidence>
<dbReference type="Gene3D" id="2.40.160.50">
    <property type="entry name" value="membrane protein fhac: a member of the omp85/tpsb transporter family"/>
    <property type="match status" value="1"/>
</dbReference>
<dbReference type="PROSITE" id="PS51779">
    <property type="entry name" value="POTRA"/>
    <property type="match status" value="3"/>
</dbReference>
<dbReference type="PANTHER" id="PTHR12815">
    <property type="entry name" value="SORTING AND ASSEMBLY MACHINERY SAMM50 PROTEIN FAMILY MEMBER"/>
    <property type="match status" value="1"/>
</dbReference>
<sequence length="781" mass="85636">MREADKGFPSRGAGLPIGLVLQVLAVIAFALVLSLPGRSALAQTFSFTTVRVEGSTRVDVPTVLSYAGIKSGQELTPGALNDATQRIVESGLFATVELVPEGSTLVIKVTENPMIDVINFEGNKRIKDEDLSAIIKSKQRTVYSAGLAQADAQAIAETYRMRGRFAATVTPQIIPKGDNRVDLVFEITEGKVTEVERLTFNGNRAFSDRALRQVLETKQAGLLRQVIQRDTYIAERLELDKQLLTDFYNSRGYIDFQVLDASADVVRERDGVFVTFTIQEGQQYRIGSVDAVSEIEGVDIADFANVLKLRPGAVYSPALIDNNVTRLETLAVRKGLNFVRVDPRIVRDSANQTLGVTFALVKGPRIFVERIDIEGNTTTLDEVVRRQFRTAEGDPFSPREIKQASERIRALGYFEDAQVESRPGSTPDQVIVNVDVIEKPTGSLSFGASYSTNSGVGITIGFSEDNFLGRGQALSFDIEAGTDNTNVNFSFAEPAFLGKDLRFGFDAWWNTSDYYDAYYNTSDAGVRLSVGFPISTITRLNFNYSLSQSEITDVSEDSSVILQEEEAMGMLTSSAFGYALNLDTRREGLDPVTAYVMRWDQSYAGIGGDTNFVDSNFYGAVQTKLFQDDVTVRAIAQSGVFTALGDYTSRVTDRYFANGKIRGFERNGIGPRDLAAINQDALGGNYYGVVSLEADFPVGLPEEYGVGGGLFLDVGSVWGLDNNIGTDGVPVDDDMYLRVTTGVIVYWTTPLGPLKFTFSKALQKESYDKTQPFDFSIATSF</sequence>
<evidence type="ECO:0000256" key="9">
    <source>
        <dbReference type="NCBIfam" id="TIGR03303"/>
    </source>
</evidence>
<evidence type="ECO:0000256" key="10">
    <source>
        <dbReference type="SAM" id="Phobius"/>
    </source>
</evidence>
<evidence type="ECO:0000256" key="5">
    <source>
        <dbReference type="ARBA" id="ARBA00022737"/>
    </source>
</evidence>
<protein>
    <recommendedName>
        <fullName evidence="8 9">Outer membrane protein assembly factor BamA</fullName>
    </recommendedName>
</protein>
<dbReference type="AlphaFoldDB" id="A0A8G1EEL1"/>
<evidence type="ECO:0000313" key="12">
    <source>
        <dbReference type="EMBL" id="QYZ71501.1"/>
    </source>
</evidence>
<comment type="subunit">
    <text evidence="8">Part of the Bam complex.</text>
</comment>
<dbReference type="PANTHER" id="PTHR12815:SF23">
    <property type="entry name" value="OUTER MEMBRANE PROTEIN ASSEMBLY FACTOR BAMA"/>
    <property type="match status" value="1"/>
</dbReference>
<evidence type="ECO:0000256" key="8">
    <source>
        <dbReference type="HAMAP-Rule" id="MF_01430"/>
    </source>
</evidence>
<evidence type="ECO:0000256" key="4">
    <source>
        <dbReference type="ARBA" id="ARBA00022729"/>
    </source>
</evidence>
<dbReference type="Pfam" id="PF01103">
    <property type="entry name" value="Omp85"/>
    <property type="match status" value="1"/>
</dbReference>
<gene>
    <name evidence="8 12" type="primary">bamA</name>
    <name evidence="12" type="ORF">JO391_08380</name>
</gene>
<comment type="subcellular location">
    <subcellularLocation>
        <location evidence="8">Cell outer membrane</location>
    </subcellularLocation>
    <subcellularLocation>
        <location evidence="1">Membrane</location>
    </subcellularLocation>
</comment>